<evidence type="ECO:0000256" key="2">
    <source>
        <dbReference type="PROSITE-ProRule" id="PRU00169"/>
    </source>
</evidence>
<dbReference type="InterPro" id="IPR039420">
    <property type="entry name" value="WalR-like"/>
</dbReference>
<feature type="domain" description="OmpR/PhoB-type" evidence="5">
    <location>
        <begin position="124"/>
        <end position="222"/>
    </location>
</feature>
<dbReference type="GO" id="GO:0000976">
    <property type="term" value="F:transcription cis-regulatory region binding"/>
    <property type="evidence" value="ECO:0007669"/>
    <property type="project" value="TreeGrafter"/>
</dbReference>
<dbReference type="PANTHER" id="PTHR48111:SF36">
    <property type="entry name" value="TRANSCRIPTIONAL REGULATORY PROTEIN CUTR"/>
    <property type="match status" value="1"/>
</dbReference>
<evidence type="ECO:0000313" key="7">
    <source>
        <dbReference type="Proteomes" id="UP000238563"/>
    </source>
</evidence>
<accession>A0A2S9JHI4</accession>
<dbReference type="SUPFAM" id="SSF52172">
    <property type="entry name" value="CheY-like"/>
    <property type="match status" value="1"/>
</dbReference>
<dbReference type="SUPFAM" id="SSF46894">
    <property type="entry name" value="C-terminal effector domain of the bipartite response regulators"/>
    <property type="match status" value="1"/>
</dbReference>
<name>A0A2S9JHI4_9HYPH</name>
<dbReference type="Gene3D" id="1.10.10.10">
    <property type="entry name" value="Winged helix-like DNA-binding domain superfamily/Winged helix DNA-binding domain"/>
    <property type="match status" value="1"/>
</dbReference>
<protein>
    <submittedName>
        <fullName evidence="6">DNA-binding response regulator</fullName>
    </submittedName>
</protein>
<sequence>MRILLVEDEPQLVAALRAAFARHNLVMDHVGSLFDAELILNDGVYDALLLDRQLPDGDGLSLIPKLRSNGLTLPIIVLTAKGRVPERISGLETGADDYMAKPFDFDELLARLRAVLRRPGLAQSQIITIGRLSFDMAYRDVLVGNCRLEMPRREMLVLESLVRRVGRMVPRPALMEAVFGFDDEIQSNALDSHVSRLRRKLADAKAGVVINVIRGVGYLLREES</sequence>
<dbReference type="GO" id="GO:0005829">
    <property type="term" value="C:cytosol"/>
    <property type="evidence" value="ECO:0007669"/>
    <property type="project" value="TreeGrafter"/>
</dbReference>
<dbReference type="RefSeq" id="WP_105734954.1">
    <property type="nucleotide sequence ID" value="NZ_PVBT01000004.1"/>
</dbReference>
<evidence type="ECO:0000313" key="6">
    <source>
        <dbReference type="EMBL" id="PRD52445.1"/>
    </source>
</evidence>
<proteinExistence type="predicted"/>
<dbReference type="InterPro" id="IPR011006">
    <property type="entry name" value="CheY-like_superfamily"/>
</dbReference>
<evidence type="ECO:0000256" key="3">
    <source>
        <dbReference type="PROSITE-ProRule" id="PRU01091"/>
    </source>
</evidence>
<dbReference type="InterPro" id="IPR036388">
    <property type="entry name" value="WH-like_DNA-bd_sf"/>
</dbReference>
<dbReference type="Proteomes" id="UP000238563">
    <property type="component" value="Unassembled WGS sequence"/>
</dbReference>
<feature type="DNA-binding region" description="OmpR/PhoB-type" evidence="3">
    <location>
        <begin position="124"/>
        <end position="222"/>
    </location>
</feature>
<keyword evidence="2" id="KW-0597">Phosphoprotein</keyword>
<keyword evidence="1 3" id="KW-0238">DNA-binding</keyword>
<dbReference type="Gene3D" id="6.10.250.690">
    <property type="match status" value="1"/>
</dbReference>
<reference evidence="6 7" key="1">
    <citation type="submission" date="2018-02" db="EMBL/GenBank/DDBJ databases">
        <title>The draft genome of Phyllobacterium myrsinacearum DSM5892.</title>
        <authorList>
            <person name="Li L."/>
            <person name="Liu L."/>
            <person name="Zhang X."/>
            <person name="Wang T."/>
        </authorList>
    </citation>
    <scope>NUCLEOTIDE SEQUENCE [LARGE SCALE GENOMIC DNA]</scope>
    <source>
        <strain evidence="6 7">DSM 5892</strain>
    </source>
</reference>
<dbReference type="Pfam" id="PF00072">
    <property type="entry name" value="Response_reg"/>
    <property type="match status" value="1"/>
</dbReference>
<comment type="caution">
    <text evidence="6">The sequence shown here is derived from an EMBL/GenBank/DDBJ whole genome shotgun (WGS) entry which is preliminary data.</text>
</comment>
<organism evidence="6 7">
    <name type="scientific">Phyllobacterium myrsinacearum</name>
    <dbReference type="NCBI Taxonomy" id="28101"/>
    <lineage>
        <taxon>Bacteria</taxon>
        <taxon>Pseudomonadati</taxon>
        <taxon>Pseudomonadota</taxon>
        <taxon>Alphaproteobacteria</taxon>
        <taxon>Hyphomicrobiales</taxon>
        <taxon>Phyllobacteriaceae</taxon>
        <taxon>Phyllobacterium</taxon>
    </lineage>
</organism>
<dbReference type="GO" id="GO:0000156">
    <property type="term" value="F:phosphorelay response regulator activity"/>
    <property type="evidence" value="ECO:0007669"/>
    <property type="project" value="TreeGrafter"/>
</dbReference>
<dbReference type="OrthoDB" id="9802426at2"/>
<dbReference type="GO" id="GO:0006355">
    <property type="term" value="P:regulation of DNA-templated transcription"/>
    <property type="evidence" value="ECO:0007669"/>
    <property type="project" value="InterPro"/>
</dbReference>
<dbReference type="SMART" id="SM00862">
    <property type="entry name" value="Trans_reg_C"/>
    <property type="match status" value="1"/>
</dbReference>
<dbReference type="PROSITE" id="PS50110">
    <property type="entry name" value="RESPONSE_REGULATORY"/>
    <property type="match status" value="1"/>
</dbReference>
<evidence type="ECO:0000256" key="1">
    <source>
        <dbReference type="ARBA" id="ARBA00023125"/>
    </source>
</evidence>
<gene>
    <name evidence="6" type="ORF">C5750_16305</name>
</gene>
<feature type="domain" description="Response regulatory" evidence="4">
    <location>
        <begin position="2"/>
        <end position="116"/>
    </location>
</feature>
<dbReference type="Gene3D" id="3.40.50.2300">
    <property type="match status" value="1"/>
</dbReference>
<dbReference type="GO" id="GO:0032993">
    <property type="term" value="C:protein-DNA complex"/>
    <property type="evidence" value="ECO:0007669"/>
    <property type="project" value="TreeGrafter"/>
</dbReference>
<dbReference type="InterPro" id="IPR001867">
    <property type="entry name" value="OmpR/PhoB-type_DNA-bd"/>
</dbReference>
<dbReference type="PROSITE" id="PS51755">
    <property type="entry name" value="OMPR_PHOB"/>
    <property type="match status" value="1"/>
</dbReference>
<feature type="modified residue" description="4-aspartylphosphate" evidence="2">
    <location>
        <position position="51"/>
    </location>
</feature>
<dbReference type="AlphaFoldDB" id="A0A2S9JHI4"/>
<dbReference type="PANTHER" id="PTHR48111">
    <property type="entry name" value="REGULATOR OF RPOS"/>
    <property type="match status" value="1"/>
</dbReference>
<dbReference type="Pfam" id="PF00486">
    <property type="entry name" value="Trans_reg_C"/>
    <property type="match status" value="1"/>
</dbReference>
<dbReference type="InterPro" id="IPR001789">
    <property type="entry name" value="Sig_transdc_resp-reg_receiver"/>
</dbReference>
<dbReference type="EMBL" id="PVBT01000004">
    <property type="protein sequence ID" value="PRD52445.1"/>
    <property type="molecule type" value="Genomic_DNA"/>
</dbReference>
<evidence type="ECO:0000259" key="4">
    <source>
        <dbReference type="PROSITE" id="PS50110"/>
    </source>
</evidence>
<dbReference type="CDD" id="cd00383">
    <property type="entry name" value="trans_reg_C"/>
    <property type="match status" value="1"/>
</dbReference>
<dbReference type="SMART" id="SM00448">
    <property type="entry name" value="REC"/>
    <property type="match status" value="1"/>
</dbReference>
<evidence type="ECO:0000259" key="5">
    <source>
        <dbReference type="PROSITE" id="PS51755"/>
    </source>
</evidence>
<keyword evidence="7" id="KW-1185">Reference proteome</keyword>
<dbReference type="InterPro" id="IPR016032">
    <property type="entry name" value="Sig_transdc_resp-reg_C-effctor"/>
</dbReference>